<reference evidence="2" key="1">
    <citation type="submission" date="2021-01" db="EMBL/GenBank/DDBJ databases">
        <authorList>
            <person name="Corre E."/>
            <person name="Pelletier E."/>
            <person name="Niang G."/>
            <person name="Scheremetjew M."/>
            <person name="Finn R."/>
            <person name="Kale V."/>
            <person name="Holt S."/>
            <person name="Cochrane G."/>
            <person name="Meng A."/>
            <person name="Brown T."/>
            <person name="Cohen L."/>
        </authorList>
    </citation>
    <scope>NUCLEOTIDE SEQUENCE</scope>
    <source>
        <strain evidence="2">CCMP1897</strain>
    </source>
</reference>
<dbReference type="CDD" id="cd17039">
    <property type="entry name" value="Ubl_ubiquitin_like"/>
    <property type="match status" value="1"/>
</dbReference>
<dbReference type="InterPro" id="IPR029071">
    <property type="entry name" value="Ubiquitin-like_domsf"/>
</dbReference>
<dbReference type="Pfam" id="PF00240">
    <property type="entry name" value="ubiquitin"/>
    <property type="match status" value="1"/>
</dbReference>
<dbReference type="SUPFAM" id="SSF54236">
    <property type="entry name" value="Ubiquitin-like"/>
    <property type="match status" value="1"/>
</dbReference>
<evidence type="ECO:0000313" key="2">
    <source>
        <dbReference type="EMBL" id="CAE0609482.1"/>
    </source>
</evidence>
<dbReference type="PROSITE" id="PS50053">
    <property type="entry name" value="UBIQUITIN_2"/>
    <property type="match status" value="1"/>
</dbReference>
<dbReference type="EMBL" id="HBIS01003653">
    <property type="protein sequence ID" value="CAE0609482.1"/>
    <property type="molecule type" value="Transcribed_RNA"/>
</dbReference>
<feature type="domain" description="Ubiquitin-like" evidence="1">
    <location>
        <begin position="151"/>
        <end position="230"/>
    </location>
</feature>
<sequence>MAASKDVLVDEESGRTVRVARPNMHDLNLPEGGSILDKPATKWDKEEVVDMKAQYEDIQGTNDDAYTKYNPDPGTGRTGYHRIPPNNYPFYEEEEKYVPVVQADGGVLSEWKPLYNPTPEQAEIDRKKAYETGVPHGYVPAGDKYAGQPTISLLIKSELHDETEYGVNVDENGRHTGGPFRIDVSPKMRIVDLRMCIKEKSGILPGLMRFSYAGKQLDDAQRTLEHYGVKYWNAKFPDWPLVIRRF</sequence>
<evidence type="ECO:0000259" key="1">
    <source>
        <dbReference type="PROSITE" id="PS50053"/>
    </source>
</evidence>
<accession>A0A7S3XC61</accession>
<organism evidence="2">
    <name type="scientific">Picocystis salinarum</name>
    <dbReference type="NCBI Taxonomy" id="88271"/>
    <lineage>
        <taxon>Eukaryota</taxon>
        <taxon>Viridiplantae</taxon>
        <taxon>Chlorophyta</taxon>
        <taxon>Picocystophyceae</taxon>
        <taxon>Picocystales</taxon>
        <taxon>Picocystaceae</taxon>
        <taxon>Picocystis</taxon>
    </lineage>
</organism>
<gene>
    <name evidence="2" type="ORF">PSAL00342_LOCUS3301</name>
</gene>
<proteinExistence type="predicted"/>
<dbReference type="AlphaFoldDB" id="A0A7S3XC61"/>
<protein>
    <recommendedName>
        <fullName evidence="1">Ubiquitin-like domain-containing protein</fullName>
    </recommendedName>
</protein>
<dbReference type="InterPro" id="IPR000626">
    <property type="entry name" value="Ubiquitin-like_dom"/>
</dbReference>
<name>A0A7S3XC61_9CHLO</name>
<dbReference type="Gene3D" id="3.10.20.90">
    <property type="entry name" value="Phosphatidylinositol 3-kinase Catalytic Subunit, Chain A, domain 1"/>
    <property type="match status" value="1"/>
</dbReference>